<proteinExistence type="predicted"/>
<protein>
    <submittedName>
        <fullName evidence="1">Uncharacterized protein</fullName>
    </submittedName>
</protein>
<sequence>MKFSECRLFLLILDQCESIYLYFERNGFKCNSSIFILFVHNNLTVNEVFFKKETQTSSILIHLTIQSDQIKFCIRKKLGDLDICLLKQKLIRTYGPVDSLKSQNSTLFLHIIRQLNDFF</sequence>
<evidence type="ECO:0000313" key="2">
    <source>
        <dbReference type="Proteomes" id="UP000683925"/>
    </source>
</evidence>
<comment type="caution">
    <text evidence="1">The sequence shown here is derived from an EMBL/GenBank/DDBJ whole genome shotgun (WGS) entry which is preliminary data.</text>
</comment>
<dbReference type="EMBL" id="CAJJDP010000214">
    <property type="protein sequence ID" value="CAD8215166.1"/>
    <property type="molecule type" value="Genomic_DNA"/>
</dbReference>
<gene>
    <name evidence="1" type="ORF">POCTA_138.1.T2100014</name>
</gene>
<name>A0A8S1YK02_PAROT</name>
<reference evidence="1" key="1">
    <citation type="submission" date="2021-01" db="EMBL/GenBank/DDBJ databases">
        <authorList>
            <consortium name="Genoscope - CEA"/>
            <person name="William W."/>
        </authorList>
    </citation>
    <scope>NUCLEOTIDE SEQUENCE</scope>
</reference>
<evidence type="ECO:0000313" key="1">
    <source>
        <dbReference type="EMBL" id="CAD8215166.1"/>
    </source>
</evidence>
<keyword evidence="2" id="KW-1185">Reference proteome</keyword>
<organism evidence="1 2">
    <name type="scientific">Paramecium octaurelia</name>
    <dbReference type="NCBI Taxonomy" id="43137"/>
    <lineage>
        <taxon>Eukaryota</taxon>
        <taxon>Sar</taxon>
        <taxon>Alveolata</taxon>
        <taxon>Ciliophora</taxon>
        <taxon>Intramacronucleata</taxon>
        <taxon>Oligohymenophorea</taxon>
        <taxon>Peniculida</taxon>
        <taxon>Parameciidae</taxon>
        <taxon>Paramecium</taxon>
    </lineage>
</organism>
<accession>A0A8S1YK02</accession>
<dbReference type="Proteomes" id="UP000683925">
    <property type="component" value="Unassembled WGS sequence"/>
</dbReference>
<dbReference type="AlphaFoldDB" id="A0A8S1YK02"/>